<dbReference type="PROSITE" id="PS00028">
    <property type="entry name" value="ZINC_FINGER_C2H2_1"/>
    <property type="match status" value="3"/>
</dbReference>
<keyword evidence="2" id="KW-0677">Repeat</keyword>
<dbReference type="PANTHER" id="PTHR23234">
    <property type="entry name" value="ZNF44 PROTEIN"/>
    <property type="match status" value="1"/>
</dbReference>
<evidence type="ECO:0000313" key="9">
    <source>
        <dbReference type="Proteomes" id="UP001162483"/>
    </source>
</evidence>
<evidence type="ECO:0000256" key="1">
    <source>
        <dbReference type="ARBA" id="ARBA00022723"/>
    </source>
</evidence>
<feature type="domain" description="C2H2-type" evidence="7">
    <location>
        <begin position="285"/>
        <end position="312"/>
    </location>
</feature>
<evidence type="ECO:0000256" key="3">
    <source>
        <dbReference type="ARBA" id="ARBA00022771"/>
    </source>
</evidence>
<name>A0ABN9HCP3_9NEOB</name>
<evidence type="ECO:0000259" key="7">
    <source>
        <dbReference type="PROSITE" id="PS50157"/>
    </source>
</evidence>
<evidence type="ECO:0000256" key="6">
    <source>
        <dbReference type="SAM" id="MobiDB-lite"/>
    </source>
</evidence>
<comment type="caution">
    <text evidence="8">The sequence shown here is derived from an EMBL/GenBank/DDBJ whole genome shotgun (WGS) entry which is preliminary data.</text>
</comment>
<evidence type="ECO:0000256" key="2">
    <source>
        <dbReference type="ARBA" id="ARBA00022737"/>
    </source>
</evidence>
<feature type="domain" description="C2H2-type" evidence="7">
    <location>
        <begin position="156"/>
        <end position="183"/>
    </location>
</feature>
<organism evidence="8 9">
    <name type="scientific">Staurois parvus</name>
    <dbReference type="NCBI Taxonomy" id="386267"/>
    <lineage>
        <taxon>Eukaryota</taxon>
        <taxon>Metazoa</taxon>
        <taxon>Chordata</taxon>
        <taxon>Craniata</taxon>
        <taxon>Vertebrata</taxon>
        <taxon>Euteleostomi</taxon>
        <taxon>Amphibia</taxon>
        <taxon>Batrachia</taxon>
        <taxon>Anura</taxon>
        <taxon>Neobatrachia</taxon>
        <taxon>Ranoidea</taxon>
        <taxon>Ranidae</taxon>
        <taxon>Staurois</taxon>
    </lineage>
</organism>
<keyword evidence="9" id="KW-1185">Reference proteome</keyword>
<dbReference type="InterPro" id="IPR036236">
    <property type="entry name" value="Znf_C2H2_sf"/>
</dbReference>
<dbReference type="Proteomes" id="UP001162483">
    <property type="component" value="Unassembled WGS sequence"/>
</dbReference>
<dbReference type="SUPFAM" id="SSF57667">
    <property type="entry name" value="beta-beta-alpha zinc fingers"/>
    <property type="match status" value="2"/>
</dbReference>
<feature type="compositionally biased region" description="Polar residues" evidence="6">
    <location>
        <begin position="27"/>
        <end position="48"/>
    </location>
</feature>
<reference evidence="8" key="1">
    <citation type="submission" date="2023-05" db="EMBL/GenBank/DDBJ databases">
        <authorList>
            <person name="Stuckert A."/>
        </authorList>
    </citation>
    <scope>NUCLEOTIDE SEQUENCE</scope>
</reference>
<gene>
    <name evidence="8" type="ORF">SPARVUS_LOCUS15556421</name>
</gene>
<dbReference type="InterPro" id="IPR050758">
    <property type="entry name" value="Znf_C2H2-type"/>
</dbReference>
<dbReference type="PROSITE" id="PS50157">
    <property type="entry name" value="ZINC_FINGER_C2H2_2"/>
    <property type="match status" value="3"/>
</dbReference>
<feature type="region of interest" description="Disordered" evidence="6">
    <location>
        <begin position="19"/>
        <end position="55"/>
    </location>
</feature>
<keyword evidence="3 5" id="KW-0863">Zinc-finger</keyword>
<dbReference type="Gene3D" id="3.30.160.60">
    <property type="entry name" value="Classic Zinc Finger"/>
    <property type="match status" value="2"/>
</dbReference>
<keyword evidence="1" id="KW-0479">Metal-binding</keyword>
<feature type="domain" description="C2H2-type" evidence="7">
    <location>
        <begin position="596"/>
        <end position="618"/>
    </location>
</feature>
<proteinExistence type="predicted"/>
<accession>A0ABN9HCP3</accession>
<evidence type="ECO:0000256" key="5">
    <source>
        <dbReference type="PROSITE-ProRule" id="PRU00042"/>
    </source>
</evidence>
<dbReference type="EMBL" id="CATNWA010020260">
    <property type="protein sequence ID" value="CAI9617493.1"/>
    <property type="molecule type" value="Genomic_DNA"/>
</dbReference>
<sequence length="663" mass="74914">MNRLEKMCAEAQKELQSLQGQYKKEAVSSQPGSSEVQTWNQEPLSESGTAIPANKCTVPSDHRECESSHLSSQEFLISCDDNSFGSQNVTTLKNIVVVDMTDSRESYLAKQVEGIHPQLDQINSEWTNLNQQLSFQTSNENPDATTNTTHEAINIYKCQECGKIYNSRCSFTNHMHYHQRKKLSSMVNAEPSPGGQESNGTTHLVNTPPLDPKIVNCAKPTQTFTFEYCGKVFNSQSANTTHTIWHLKKKGLVTQGSKQETKQVSSFTTKKQKSDRACTSSVEVFTCKYCGRVFNKLCAYTNHSRWHVKEKELQNKFNAKARRALVDEEHLKEGDTKNTLNHDMSFDVDTNKGVADVCIDDGNVQGYCRLVRQLSLDEQHNLPSCEQVVKSEEPSRPSLPIQMETKPQTIPEVLESVLELVVGTEEVHEILLSKAGLVFRKTENYENAEEVVTDVAEVCEKETEEKQVSGMHSEPAESQIARMHSEPAENQIPGLRLKPEKAQNPGKQLEPEKKIYFPKMLPSRIAVQCLSRPRPPYRCRDCGIRFHQIWRLKQHRLKGFGKTCTLKKHQCDCGRTPIGSLHFLLHQLQHLSDTAFTCAVCSKTLSGYRKLQAHSLVHPLVSQFQCKCGTRFTKLPRYLWHSLKNKAKPKTKMQMGGCTGALL</sequence>
<evidence type="ECO:0000313" key="8">
    <source>
        <dbReference type="EMBL" id="CAI9617493.1"/>
    </source>
</evidence>
<evidence type="ECO:0000256" key="4">
    <source>
        <dbReference type="ARBA" id="ARBA00022833"/>
    </source>
</evidence>
<dbReference type="SMART" id="SM00355">
    <property type="entry name" value="ZnF_C2H2"/>
    <property type="match status" value="4"/>
</dbReference>
<keyword evidence="4" id="KW-0862">Zinc</keyword>
<dbReference type="PANTHER" id="PTHR23234:SF10">
    <property type="entry name" value="RIKEN CDNA 6720489N17 GENE-RELATED"/>
    <property type="match status" value="1"/>
</dbReference>
<protein>
    <recommendedName>
        <fullName evidence="7">C2H2-type domain-containing protein</fullName>
    </recommendedName>
</protein>
<dbReference type="InterPro" id="IPR013087">
    <property type="entry name" value="Znf_C2H2_type"/>
</dbReference>